<evidence type="ECO:0000256" key="1">
    <source>
        <dbReference type="SAM" id="MobiDB-lite"/>
    </source>
</evidence>
<evidence type="ECO:0000313" key="3">
    <source>
        <dbReference type="Proteomes" id="UP000595140"/>
    </source>
</evidence>
<protein>
    <submittedName>
        <fullName evidence="2">Uncharacterized protein</fullName>
    </submittedName>
</protein>
<keyword evidence="3" id="KW-1185">Reference proteome</keyword>
<proteinExistence type="predicted"/>
<dbReference type="OrthoDB" id="1304801at2759"/>
<accession>A0A484NIX3</accession>
<evidence type="ECO:0000313" key="2">
    <source>
        <dbReference type="EMBL" id="VFR01051.1"/>
    </source>
</evidence>
<sequence length="201" mass="22557">MGSGKSQSAKKTNKKNPKKKDKVAAITEEVSLGTDIAVDIMGKEKAQTSSSTSETSPHHVEGVEVTPVALEKTTVLEKPQVLNEIPQLETVSGSIKPVTFADLFKQNKDPDQGRFPGLKAVDAIVKSWNVPCRIIPHCKGRVELKFENDRDRYEVLGMERCKAYGKEFRIKIPSHGFMFDFAEFTTLLVWIQLHNVPMQMW</sequence>
<gene>
    <name evidence="2" type="ORF">CCAM_LOCUS42826</name>
</gene>
<organism evidence="2 3">
    <name type="scientific">Cuscuta campestris</name>
    <dbReference type="NCBI Taxonomy" id="132261"/>
    <lineage>
        <taxon>Eukaryota</taxon>
        <taxon>Viridiplantae</taxon>
        <taxon>Streptophyta</taxon>
        <taxon>Embryophyta</taxon>
        <taxon>Tracheophyta</taxon>
        <taxon>Spermatophyta</taxon>
        <taxon>Magnoliopsida</taxon>
        <taxon>eudicotyledons</taxon>
        <taxon>Gunneridae</taxon>
        <taxon>Pentapetalae</taxon>
        <taxon>asterids</taxon>
        <taxon>lamiids</taxon>
        <taxon>Solanales</taxon>
        <taxon>Convolvulaceae</taxon>
        <taxon>Cuscuteae</taxon>
        <taxon>Cuscuta</taxon>
        <taxon>Cuscuta subgen. Grammica</taxon>
        <taxon>Cuscuta sect. Cleistogrammica</taxon>
    </lineage>
</organism>
<dbReference type="EMBL" id="OOIL02006718">
    <property type="protein sequence ID" value="VFR01051.1"/>
    <property type="molecule type" value="Genomic_DNA"/>
</dbReference>
<dbReference type="AlphaFoldDB" id="A0A484NIX3"/>
<reference evidence="2 3" key="1">
    <citation type="submission" date="2018-04" db="EMBL/GenBank/DDBJ databases">
        <authorList>
            <person name="Vogel A."/>
        </authorList>
    </citation>
    <scope>NUCLEOTIDE SEQUENCE [LARGE SCALE GENOMIC DNA]</scope>
</reference>
<feature type="compositionally biased region" description="Basic residues" evidence="1">
    <location>
        <begin position="11"/>
        <end position="21"/>
    </location>
</feature>
<feature type="region of interest" description="Disordered" evidence="1">
    <location>
        <begin position="1"/>
        <end position="24"/>
    </location>
</feature>
<name>A0A484NIX3_9ASTE</name>
<dbReference type="Proteomes" id="UP000595140">
    <property type="component" value="Unassembled WGS sequence"/>
</dbReference>